<evidence type="ECO:0000313" key="3">
    <source>
        <dbReference type="Proteomes" id="UP000446348"/>
    </source>
</evidence>
<gene>
    <name evidence="2" type="ORF">D3Z39_14235</name>
</gene>
<dbReference type="Proteomes" id="UP000446348">
    <property type="component" value="Unassembled WGS sequence"/>
</dbReference>
<protein>
    <submittedName>
        <fullName evidence="2">Uncharacterized protein</fullName>
    </submittedName>
</protein>
<evidence type="ECO:0000313" key="2">
    <source>
        <dbReference type="EMBL" id="NBI80001.1"/>
    </source>
</evidence>
<evidence type="ECO:0000256" key="1">
    <source>
        <dbReference type="SAM" id="MobiDB-lite"/>
    </source>
</evidence>
<name>A0A845RMJ4_9FIRM</name>
<comment type="caution">
    <text evidence="2">The sequence shown here is derived from an EMBL/GenBank/DDBJ whole genome shotgun (WGS) entry which is preliminary data.</text>
</comment>
<proteinExistence type="predicted"/>
<dbReference type="EMBL" id="QXWZ01000030">
    <property type="protein sequence ID" value="NBI80001.1"/>
    <property type="molecule type" value="Genomic_DNA"/>
</dbReference>
<reference evidence="2 3" key="1">
    <citation type="submission" date="2018-08" db="EMBL/GenBank/DDBJ databases">
        <title>Murine metabolic-syndrome-specific gut microbial biobank.</title>
        <authorList>
            <person name="Liu C."/>
        </authorList>
    </citation>
    <scope>NUCLEOTIDE SEQUENCE [LARGE SCALE GENOMIC DNA]</scope>
    <source>
        <strain evidence="2 3">X69</strain>
    </source>
</reference>
<dbReference type="AlphaFoldDB" id="A0A845RMJ4"/>
<feature type="region of interest" description="Disordered" evidence="1">
    <location>
        <begin position="1"/>
        <end position="29"/>
    </location>
</feature>
<sequence>MSDPRTGHARPPAVSDPRTDCARQAAPSKIRDRRCAAGADFAISRFPKEKARDNKAVTGLFF</sequence>
<organism evidence="2 3">
    <name type="scientific">Anaerotruncus colihominis</name>
    <dbReference type="NCBI Taxonomy" id="169435"/>
    <lineage>
        <taxon>Bacteria</taxon>
        <taxon>Bacillati</taxon>
        <taxon>Bacillota</taxon>
        <taxon>Clostridia</taxon>
        <taxon>Eubacteriales</taxon>
        <taxon>Oscillospiraceae</taxon>
        <taxon>Anaerotruncus</taxon>
    </lineage>
</organism>
<accession>A0A845RMJ4</accession>